<dbReference type="CDD" id="cd00761">
    <property type="entry name" value="Glyco_tranf_GTA_type"/>
    <property type="match status" value="1"/>
</dbReference>
<reference evidence="2 3" key="1">
    <citation type="submission" date="2018-04" db="EMBL/GenBank/DDBJ databases">
        <title>Genome sequencing of Flavobacterium sp. HYN0048.</title>
        <authorList>
            <person name="Yi H."/>
            <person name="Baek C."/>
        </authorList>
    </citation>
    <scope>NUCLEOTIDE SEQUENCE [LARGE SCALE GENOMIC DNA]</scope>
    <source>
        <strain evidence="2 3">HYN0048</strain>
    </source>
</reference>
<dbReference type="AlphaFoldDB" id="A0A2S0RHK4"/>
<evidence type="ECO:0000313" key="2">
    <source>
        <dbReference type="EMBL" id="AWA31223.1"/>
    </source>
</evidence>
<dbReference type="SUPFAM" id="SSF53448">
    <property type="entry name" value="Nucleotide-diphospho-sugar transferases"/>
    <property type="match status" value="1"/>
</dbReference>
<accession>A0A2S0RHK4</accession>
<name>A0A2S0RHK4_9FLAO</name>
<proteinExistence type="predicted"/>
<dbReference type="Proteomes" id="UP000244193">
    <property type="component" value="Chromosome"/>
</dbReference>
<feature type="domain" description="Glycosyltransferase 2-like" evidence="1">
    <location>
        <begin position="5"/>
        <end position="167"/>
    </location>
</feature>
<dbReference type="InterPro" id="IPR029044">
    <property type="entry name" value="Nucleotide-diphossugar_trans"/>
</dbReference>
<keyword evidence="2" id="KW-0808">Transferase</keyword>
<sequence length="308" mass="34730">MPFFSVIIPLYNKENFIGNTISSVLAQTFTDFELIIINDGSTDNSAAIAKGFSDPKIRFFSKPNEGVSVARNFGISMAEADYITFLDADDYWYPDFLETMQRTIAGFPNESVFSAAIEIETAKNTFPARYSIPKSSGCIVVDFFDASARECVIWTSCAVFHKEVFQKAGTFDPKLKSVQDTDLWIRIGLIYPVVFCPSVLARYVFDAQSLSKEATYITERLNFEHFATAEKSHPGLKKFLDLNRYSLAIKAKLKGDRIEFRSFTAEIDKKSLTQKKRLLLLLPGFVLRKLVRLQIFLADIGVGSSVFK</sequence>
<dbReference type="PANTHER" id="PTHR22916">
    <property type="entry name" value="GLYCOSYLTRANSFERASE"/>
    <property type="match status" value="1"/>
</dbReference>
<dbReference type="Gene3D" id="3.90.550.10">
    <property type="entry name" value="Spore Coat Polysaccharide Biosynthesis Protein SpsA, Chain A"/>
    <property type="match status" value="1"/>
</dbReference>
<dbReference type="RefSeq" id="WP_108373020.1">
    <property type="nucleotide sequence ID" value="NZ_CP028811.1"/>
</dbReference>
<evidence type="ECO:0000313" key="3">
    <source>
        <dbReference type="Proteomes" id="UP000244193"/>
    </source>
</evidence>
<dbReference type="Pfam" id="PF00535">
    <property type="entry name" value="Glycos_transf_2"/>
    <property type="match status" value="1"/>
</dbReference>
<gene>
    <name evidence="2" type="ORF">HYN48_14580</name>
</gene>
<dbReference type="EMBL" id="CP028811">
    <property type="protein sequence ID" value="AWA31223.1"/>
    <property type="molecule type" value="Genomic_DNA"/>
</dbReference>
<organism evidence="2 3">
    <name type="scientific">Flavobacterium magnum</name>
    <dbReference type="NCBI Taxonomy" id="2162713"/>
    <lineage>
        <taxon>Bacteria</taxon>
        <taxon>Pseudomonadati</taxon>
        <taxon>Bacteroidota</taxon>
        <taxon>Flavobacteriia</taxon>
        <taxon>Flavobacteriales</taxon>
        <taxon>Flavobacteriaceae</taxon>
        <taxon>Flavobacterium</taxon>
    </lineage>
</organism>
<dbReference type="KEGG" id="fmg:HYN48_14580"/>
<dbReference type="InterPro" id="IPR001173">
    <property type="entry name" value="Glyco_trans_2-like"/>
</dbReference>
<evidence type="ECO:0000259" key="1">
    <source>
        <dbReference type="Pfam" id="PF00535"/>
    </source>
</evidence>
<keyword evidence="3" id="KW-1185">Reference proteome</keyword>
<dbReference type="OrthoDB" id="6307329at2"/>
<dbReference type="GO" id="GO:0016758">
    <property type="term" value="F:hexosyltransferase activity"/>
    <property type="evidence" value="ECO:0007669"/>
    <property type="project" value="UniProtKB-ARBA"/>
</dbReference>
<dbReference type="PANTHER" id="PTHR22916:SF3">
    <property type="entry name" value="UDP-GLCNAC:BETAGAL BETA-1,3-N-ACETYLGLUCOSAMINYLTRANSFERASE-LIKE PROTEIN 1"/>
    <property type="match status" value="1"/>
</dbReference>
<protein>
    <submittedName>
        <fullName evidence="2">Glycosyltransferase family 2 protein</fullName>
    </submittedName>
</protein>